<dbReference type="SUPFAM" id="SSF55307">
    <property type="entry name" value="Tubulin C-terminal domain-like"/>
    <property type="match status" value="1"/>
</dbReference>
<organism evidence="7 8">
    <name type="scientific">Cardiosporidium cionae</name>
    <dbReference type="NCBI Taxonomy" id="476202"/>
    <lineage>
        <taxon>Eukaryota</taxon>
        <taxon>Sar</taxon>
        <taxon>Alveolata</taxon>
        <taxon>Apicomplexa</taxon>
        <taxon>Aconoidasida</taxon>
        <taxon>Nephromycida</taxon>
        <taxon>Cardiosporidium</taxon>
    </lineage>
</organism>
<dbReference type="Pfam" id="PF00091">
    <property type="entry name" value="Tubulin"/>
    <property type="match status" value="2"/>
</dbReference>
<dbReference type="SMART" id="SM00864">
    <property type="entry name" value="Tubulin"/>
    <property type="match status" value="1"/>
</dbReference>
<dbReference type="PRINTS" id="PR01161">
    <property type="entry name" value="TUBULIN"/>
</dbReference>
<proteinExistence type="inferred from homology"/>
<evidence type="ECO:0000256" key="4">
    <source>
        <dbReference type="ARBA" id="ARBA00023134"/>
    </source>
</evidence>
<dbReference type="InterPro" id="IPR004057">
    <property type="entry name" value="Epsilon_tubulin"/>
</dbReference>
<reference evidence="7 8" key="1">
    <citation type="journal article" date="2020" name="bioRxiv">
        <title>Metabolic contributions of an alphaproteobacterial endosymbiont in the apicomplexan Cardiosporidium cionae.</title>
        <authorList>
            <person name="Hunter E.S."/>
            <person name="Paight C.J."/>
            <person name="Lane C.E."/>
        </authorList>
    </citation>
    <scope>NUCLEOTIDE SEQUENCE [LARGE SCALE GENOMIC DNA]</scope>
    <source>
        <strain evidence="7">ESH_2018</strain>
    </source>
</reference>
<evidence type="ECO:0000256" key="1">
    <source>
        <dbReference type="ARBA" id="ARBA00009636"/>
    </source>
</evidence>
<dbReference type="Gene3D" id="3.40.50.1440">
    <property type="entry name" value="Tubulin/FtsZ, GTPase domain"/>
    <property type="match status" value="1"/>
</dbReference>
<evidence type="ECO:0000256" key="3">
    <source>
        <dbReference type="ARBA" id="ARBA00022741"/>
    </source>
</evidence>
<comment type="similarity">
    <text evidence="1 5">Belongs to the tubulin family.</text>
</comment>
<dbReference type="Gene3D" id="1.10.287.600">
    <property type="entry name" value="Helix hairpin bin"/>
    <property type="match status" value="1"/>
</dbReference>
<dbReference type="PROSITE" id="PS00227">
    <property type="entry name" value="TUBULIN"/>
    <property type="match status" value="1"/>
</dbReference>
<keyword evidence="3 5" id="KW-0547">Nucleotide-binding</keyword>
<comment type="caution">
    <text evidence="7">The sequence shown here is derived from an EMBL/GenBank/DDBJ whole genome shotgun (WGS) entry which is preliminary data.</text>
</comment>
<name>A0ABQ7JC57_9APIC</name>
<dbReference type="InterPro" id="IPR023123">
    <property type="entry name" value="Tubulin_C"/>
</dbReference>
<protein>
    <submittedName>
        <fullName evidence="7">Tubulin</fullName>
    </submittedName>
</protein>
<keyword evidence="8" id="KW-1185">Reference proteome</keyword>
<dbReference type="InterPro" id="IPR036525">
    <property type="entry name" value="Tubulin/FtsZ_GTPase_sf"/>
</dbReference>
<evidence type="ECO:0000256" key="5">
    <source>
        <dbReference type="RuleBase" id="RU000352"/>
    </source>
</evidence>
<feature type="domain" description="Tubulin/FtsZ GTPase" evidence="6">
    <location>
        <begin position="58"/>
        <end position="284"/>
    </location>
</feature>
<dbReference type="PANTHER" id="PTHR11588">
    <property type="entry name" value="TUBULIN"/>
    <property type="match status" value="1"/>
</dbReference>
<dbReference type="SUPFAM" id="SSF52490">
    <property type="entry name" value="Tubulin nucleotide-binding domain-like"/>
    <property type="match status" value="1"/>
</dbReference>
<dbReference type="InterPro" id="IPR017975">
    <property type="entry name" value="Tubulin_CS"/>
</dbReference>
<evidence type="ECO:0000259" key="6">
    <source>
        <dbReference type="SMART" id="SM00864"/>
    </source>
</evidence>
<dbReference type="InterPro" id="IPR000217">
    <property type="entry name" value="Tubulin"/>
</dbReference>
<keyword evidence="4 5" id="KW-0342">GTP-binding</keyword>
<accession>A0ABQ7JC57</accession>
<dbReference type="InterPro" id="IPR003008">
    <property type="entry name" value="Tubulin_FtsZ_GTPase"/>
</dbReference>
<dbReference type="InterPro" id="IPR008280">
    <property type="entry name" value="Tub_FtsZ_C"/>
</dbReference>
<sequence length="488" mass="55140">MPRELITLQVGQCGNQIGYRFWDAALQEHAKYCSDGIFDESISSFFRNVDTRHIEPMEIPFAGGSQKIKSLRARAVLIDMEEGAINELLRGKMGDLFDSRQLITDTSGSGNNWAYGHEMYGPKHREAILESIRCLVEHCDSLQSFLLLHSLGGGTGSGIGTYLLERRAESAIILFCGLYINVPFVFCYIMTEYAVLADEFPGPFRFTTSVFPSSEDDVVTSPYNSCLAMWKLREHASCVFPVSNDALIRLCKQESCKGQKPFDALNNIVAQLLTNLTSSMRFKGSLNVDLNEISTNLVPYPSLHFILSAMSPVGHSKNDNRSLKTLASAFLLRGEVSISDILNNVRRTKTLLKTLSFNQDAFKLGQCMVPPVGQVKSLLYLYNSCEIINLLEENTARFAKLYNRRAHVHHYSRYMDLSMMDEAFESLEMLSNDYRCFQDNEVPPLHFLESSKLSSRHLVGHVKEANREFQFIGRDVVDLWKTGNRPLI</sequence>
<gene>
    <name evidence="7" type="ORF">IE077_001845</name>
</gene>
<dbReference type="PRINTS" id="PR01519">
    <property type="entry name" value="EPSLNTUBULIN"/>
</dbReference>
<dbReference type="EMBL" id="JADAQX010000160">
    <property type="protein sequence ID" value="KAF8821585.1"/>
    <property type="molecule type" value="Genomic_DNA"/>
</dbReference>
<evidence type="ECO:0000313" key="8">
    <source>
        <dbReference type="Proteomes" id="UP000823046"/>
    </source>
</evidence>
<dbReference type="Proteomes" id="UP000823046">
    <property type="component" value="Unassembled WGS sequence"/>
</dbReference>
<keyword evidence="2 5" id="KW-0493">Microtubule</keyword>
<evidence type="ECO:0000313" key="7">
    <source>
        <dbReference type="EMBL" id="KAF8821585.1"/>
    </source>
</evidence>
<evidence type="ECO:0000256" key="2">
    <source>
        <dbReference type="ARBA" id="ARBA00022701"/>
    </source>
</evidence>
<dbReference type="CDD" id="cd02190">
    <property type="entry name" value="epsilon_tubulin"/>
    <property type="match status" value="1"/>
</dbReference>